<dbReference type="Gene3D" id="1.10.8.60">
    <property type="match status" value="1"/>
</dbReference>
<dbReference type="SUPFAM" id="SSF89000">
    <property type="entry name" value="post-HMGL domain-like"/>
    <property type="match status" value="1"/>
</dbReference>
<sequence>MAVRDRRYGIDVRTNLLEVGRRGLVGGQEDLIVDIALDLHSAQTP</sequence>
<accession>K8XJ14</accession>
<protein>
    <submittedName>
        <fullName evidence="2">4-hyroxy-2-oxovalerate/4-hydroxy-2-oxopentanoic acid aldolase</fullName>
    </submittedName>
</protein>
<evidence type="ECO:0000313" key="3">
    <source>
        <dbReference type="Proteomes" id="UP000005951"/>
    </source>
</evidence>
<name>K8XJ14_RHOOP</name>
<evidence type="ECO:0000313" key="2">
    <source>
        <dbReference type="EMBL" id="EKT80801.1"/>
    </source>
</evidence>
<reference evidence="2 3" key="1">
    <citation type="journal article" date="2013" name="Genome Announc.">
        <title>Draft Genome Sequence of Rhodococcus opacus Strain M213 Shows a Diverse Catabolic Potential.</title>
        <authorList>
            <person name="Pathak A."/>
            <person name="Green S.J."/>
            <person name="Ogram A."/>
            <person name="Chauhan A."/>
        </authorList>
    </citation>
    <scope>NUCLEOTIDE SEQUENCE [LARGE SCALE GENOMIC DNA]</scope>
    <source>
        <strain evidence="2 3">M213</strain>
    </source>
</reference>
<dbReference type="Pfam" id="PF07836">
    <property type="entry name" value="DmpG_comm"/>
    <property type="match status" value="1"/>
</dbReference>
<feature type="domain" description="DmpG-like communication" evidence="1">
    <location>
        <begin position="6"/>
        <end position="40"/>
    </location>
</feature>
<dbReference type="Proteomes" id="UP000005951">
    <property type="component" value="Unassembled WGS sequence"/>
</dbReference>
<comment type="caution">
    <text evidence="2">The sequence shown here is derived from an EMBL/GenBank/DDBJ whole genome shotgun (WGS) entry which is preliminary data.</text>
</comment>
<proteinExistence type="predicted"/>
<dbReference type="InterPro" id="IPR012425">
    <property type="entry name" value="DmpG_comm"/>
</dbReference>
<dbReference type="AlphaFoldDB" id="K8XJ14"/>
<dbReference type="EMBL" id="AJYC02000065">
    <property type="protein sequence ID" value="EKT80801.1"/>
    <property type="molecule type" value="Genomic_DNA"/>
</dbReference>
<organism evidence="2 3">
    <name type="scientific">Rhodococcus opacus M213</name>
    <dbReference type="NCBI Taxonomy" id="1129896"/>
    <lineage>
        <taxon>Bacteria</taxon>
        <taxon>Bacillati</taxon>
        <taxon>Actinomycetota</taxon>
        <taxon>Actinomycetes</taxon>
        <taxon>Mycobacteriales</taxon>
        <taxon>Nocardiaceae</taxon>
        <taxon>Rhodococcus</taxon>
    </lineage>
</organism>
<gene>
    <name evidence="2" type="ORF">WSS_A20484</name>
</gene>
<dbReference type="GO" id="GO:0016833">
    <property type="term" value="F:oxo-acid-lyase activity"/>
    <property type="evidence" value="ECO:0007669"/>
    <property type="project" value="InterPro"/>
</dbReference>
<evidence type="ECO:0000259" key="1">
    <source>
        <dbReference type="Pfam" id="PF07836"/>
    </source>
</evidence>